<comment type="caution">
    <text evidence="1">The sequence shown here is derived from an EMBL/GenBank/DDBJ whole genome shotgun (WGS) entry which is preliminary data.</text>
</comment>
<gene>
    <name evidence="1" type="ORF">LCGC14_2707060</name>
</gene>
<feature type="non-terminal residue" evidence="1">
    <location>
        <position position="1"/>
    </location>
</feature>
<name>A0A0F8ZE07_9ZZZZ</name>
<reference evidence="1" key="1">
    <citation type="journal article" date="2015" name="Nature">
        <title>Complex archaea that bridge the gap between prokaryotes and eukaryotes.</title>
        <authorList>
            <person name="Spang A."/>
            <person name="Saw J.H."/>
            <person name="Jorgensen S.L."/>
            <person name="Zaremba-Niedzwiedzka K."/>
            <person name="Martijn J."/>
            <person name="Lind A.E."/>
            <person name="van Eijk R."/>
            <person name="Schleper C."/>
            <person name="Guy L."/>
            <person name="Ettema T.J."/>
        </authorList>
    </citation>
    <scope>NUCLEOTIDE SEQUENCE</scope>
</reference>
<dbReference type="AlphaFoldDB" id="A0A0F8ZE07"/>
<dbReference type="EMBL" id="LAZR01048396">
    <property type="protein sequence ID" value="KKK92027.1"/>
    <property type="molecule type" value="Genomic_DNA"/>
</dbReference>
<protein>
    <submittedName>
        <fullName evidence="1">Uncharacterized protein</fullName>
    </submittedName>
</protein>
<organism evidence="1">
    <name type="scientific">marine sediment metagenome</name>
    <dbReference type="NCBI Taxonomy" id="412755"/>
    <lineage>
        <taxon>unclassified sequences</taxon>
        <taxon>metagenomes</taxon>
        <taxon>ecological metagenomes</taxon>
    </lineage>
</organism>
<proteinExistence type="predicted"/>
<sequence>PATLLLLGFGCLALRLRSGQVLLRRMGGFTAGLLDRAEKLKKQAAFACFNGLCMLLLDRLYEGNAGCKENLEFGLRVAGSR</sequence>
<evidence type="ECO:0000313" key="1">
    <source>
        <dbReference type="EMBL" id="KKK92027.1"/>
    </source>
</evidence>
<accession>A0A0F8ZE07</accession>